<dbReference type="EMBL" id="WFLM01000004">
    <property type="protein sequence ID" value="KAB8037580.1"/>
    <property type="molecule type" value="Genomic_DNA"/>
</dbReference>
<dbReference type="FunFam" id="1.10.10.10:FF:000163">
    <property type="entry name" value="MarR family transcriptional regulator"/>
    <property type="match status" value="1"/>
</dbReference>
<dbReference type="PANTHER" id="PTHR33164:SF5">
    <property type="entry name" value="ORGANIC HYDROPEROXIDE RESISTANCE TRANSCRIPTIONAL REGULATOR"/>
    <property type="match status" value="1"/>
</dbReference>
<dbReference type="GO" id="GO:0003700">
    <property type="term" value="F:DNA-binding transcription factor activity"/>
    <property type="evidence" value="ECO:0007669"/>
    <property type="project" value="InterPro"/>
</dbReference>
<gene>
    <name evidence="7" type="ORF">GCL60_10410</name>
</gene>
<dbReference type="Pfam" id="PF22381">
    <property type="entry name" value="Staph_reg_Sar_Rot"/>
    <property type="match status" value="1"/>
</dbReference>
<dbReference type="SUPFAM" id="SSF46785">
    <property type="entry name" value="Winged helix' DNA-binding domain"/>
    <property type="match status" value="1"/>
</dbReference>
<accession>A0A6N6VQ97</accession>
<dbReference type="OrthoDB" id="9806864at2"/>
<dbReference type="GO" id="GO:0006950">
    <property type="term" value="P:response to stress"/>
    <property type="evidence" value="ECO:0007669"/>
    <property type="project" value="TreeGrafter"/>
</dbReference>
<dbReference type="Proteomes" id="UP000437748">
    <property type="component" value="Unassembled WGS sequence"/>
</dbReference>
<keyword evidence="2" id="KW-0963">Cytoplasm</keyword>
<name>A0A6N6VQ97_9BACT</name>
<evidence type="ECO:0000256" key="2">
    <source>
        <dbReference type="ARBA" id="ARBA00022490"/>
    </source>
</evidence>
<dbReference type="PRINTS" id="PR00598">
    <property type="entry name" value="HTHMARR"/>
</dbReference>
<proteinExistence type="predicted"/>
<dbReference type="InterPro" id="IPR055166">
    <property type="entry name" value="Transc_reg_Sar_Rot_HTH"/>
</dbReference>
<sequence>MSLILDQQLCFLVYSTSLSFNKAYQKLLKELGITYPQYLVLLVLWEREPQTVSKICNSLYLETSTITPLLKRLESLHLIERKREVTDERQVNITLTEKGKKLKDKVRHIPVELGNSSNLTKEEMNHLMIGLAKLRTALLKKKV</sequence>
<feature type="domain" description="HTH marR-type" evidence="6">
    <location>
        <begin position="6"/>
        <end position="136"/>
    </location>
</feature>
<dbReference type="InterPro" id="IPR036390">
    <property type="entry name" value="WH_DNA-bd_sf"/>
</dbReference>
<protein>
    <submittedName>
        <fullName evidence="7">MarR family transcriptional regulator</fullName>
    </submittedName>
</protein>
<dbReference type="AlphaFoldDB" id="A0A6N6VQ97"/>
<evidence type="ECO:0000256" key="1">
    <source>
        <dbReference type="ARBA" id="ARBA00004496"/>
    </source>
</evidence>
<dbReference type="PANTHER" id="PTHR33164">
    <property type="entry name" value="TRANSCRIPTIONAL REGULATOR, MARR FAMILY"/>
    <property type="match status" value="1"/>
</dbReference>
<evidence type="ECO:0000256" key="5">
    <source>
        <dbReference type="ARBA" id="ARBA00023163"/>
    </source>
</evidence>
<dbReference type="PROSITE" id="PS50995">
    <property type="entry name" value="HTH_MARR_2"/>
    <property type="match status" value="1"/>
</dbReference>
<dbReference type="Gene3D" id="1.10.10.10">
    <property type="entry name" value="Winged helix-like DNA-binding domain superfamily/Winged helix DNA-binding domain"/>
    <property type="match status" value="1"/>
</dbReference>
<dbReference type="GO" id="GO:0005737">
    <property type="term" value="C:cytoplasm"/>
    <property type="evidence" value="ECO:0007669"/>
    <property type="project" value="UniProtKB-SubCell"/>
</dbReference>
<dbReference type="GO" id="GO:0003677">
    <property type="term" value="F:DNA binding"/>
    <property type="evidence" value="ECO:0007669"/>
    <property type="project" value="UniProtKB-KW"/>
</dbReference>
<comment type="caution">
    <text evidence="7">The sequence shown here is derived from an EMBL/GenBank/DDBJ whole genome shotgun (WGS) entry which is preliminary data.</text>
</comment>
<evidence type="ECO:0000256" key="3">
    <source>
        <dbReference type="ARBA" id="ARBA00023015"/>
    </source>
</evidence>
<organism evidence="7 8">
    <name type="scientific">Silvanigrella paludirubra</name>
    <dbReference type="NCBI Taxonomy" id="2499159"/>
    <lineage>
        <taxon>Bacteria</taxon>
        <taxon>Pseudomonadati</taxon>
        <taxon>Bdellovibrionota</taxon>
        <taxon>Oligoflexia</taxon>
        <taxon>Silvanigrellales</taxon>
        <taxon>Silvanigrellaceae</taxon>
        <taxon>Silvanigrella</taxon>
    </lineage>
</organism>
<reference evidence="7 8" key="1">
    <citation type="submission" date="2019-10" db="EMBL/GenBank/DDBJ databases">
        <title>New species of Slilvanegrellaceae.</title>
        <authorList>
            <person name="Pitt A."/>
            <person name="Hahn M.W."/>
        </authorList>
    </citation>
    <scope>NUCLEOTIDE SEQUENCE [LARGE SCALE GENOMIC DNA]</scope>
    <source>
        <strain evidence="7 8">SP-Ram-0.45-NSY-1</strain>
    </source>
</reference>
<comment type="subcellular location">
    <subcellularLocation>
        <location evidence="1">Cytoplasm</location>
    </subcellularLocation>
</comment>
<dbReference type="SMART" id="SM00347">
    <property type="entry name" value="HTH_MARR"/>
    <property type="match status" value="1"/>
</dbReference>
<dbReference type="InterPro" id="IPR000835">
    <property type="entry name" value="HTH_MarR-typ"/>
</dbReference>
<dbReference type="RefSeq" id="WP_153420661.1">
    <property type="nucleotide sequence ID" value="NZ_WFLM01000004.1"/>
</dbReference>
<keyword evidence="3" id="KW-0805">Transcription regulation</keyword>
<evidence type="ECO:0000256" key="4">
    <source>
        <dbReference type="ARBA" id="ARBA00023125"/>
    </source>
</evidence>
<keyword evidence="8" id="KW-1185">Reference proteome</keyword>
<evidence type="ECO:0000259" key="6">
    <source>
        <dbReference type="PROSITE" id="PS50995"/>
    </source>
</evidence>
<dbReference type="InterPro" id="IPR039422">
    <property type="entry name" value="MarR/SlyA-like"/>
</dbReference>
<evidence type="ECO:0000313" key="7">
    <source>
        <dbReference type="EMBL" id="KAB8037580.1"/>
    </source>
</evidence>
<evidence type="ECO:0000313" key="8">
    <source>
        <dbReference type="Proteomes" id="UP000437748"/>
    </source>
</evidence>
<keyword evidence="4" id="KW-0238">DNA-binding</keyword>
<keyword evidence="5" id="KW-0804">Transcription</keyword>
<dbReference type="InterPro" id="IPR036388">
    <property type="entry name" value="WH-like_DNA-bd_sf"/>
</dbReference>